<reference evidence="1 2" key="1">
    <citation type="submission" date="2024-05" db="EMBL/GenBank/DDBJ databases">
        <title>A draft genome resource for the thread blight pathogen Marasmius tenuissimus strain MS-2.</title>
        <authorList>
            <person name="Yulfo-Soto G.E."/>
            <person name="Baruah I.K."/>
            <person name="Amoako-Attah I."/>
            <person name="Bukari Y."/>
            <person name="Meinhardt L.W."/>
            <person name="Bailey B.A."/>
            <person name="Cohen S.P."/>
        </authorList>
    </citation>
    <scope>NUCLEOTIDE SEQUENCE [LARGE SCALE GENOMIC DNA]</scope>
    <source>
        <strain evidence="1 2">MS-2</strain>
    </source>
</reference>
<comment type="caution">
    <text evidence="1">The sequence shown here is derived from an EMBL/GenBank/DDBJ whole genome shotgun (WGS) entry which is preliminary data.</text>
</comment>
<dbReference type="EMBL" id="JBBXMP010000507">
    <property type="protein sequence ID" value="KAL0057516.1"/>
    <property type="molecule type" value="Genomic_DNA"/>
</dbReference>
<sequence>MPRLKLYHTKSERREANRIKNKQFYNKHQKEILYSKQVKHDEENKAVYREEVIACKQRKYERQKQKGKGAILVEATGTKESVSTMSERLALCLNELESKLDVMKAEH</sequence>
<accession>A0ABR2Z776</accession>
<keyword evidence="2" id="KW-1185">Reference proteome</keyword>
<organism evidence="1 2">
    <name type="scientific">Marasmius tenuissimus</name>
    <dbReference type="NCBI Taxonomy" id="585030"/>
    <lineage>
        <taxon>Eukaryota</taxon>
        <taxon>Fungi</taxon>
        <taxon>Dikarya</taxon>
        <taxon>Basidiomycota</taxon>
        <taxon>Agaricomycotina</taxon>
        <taxon>Agaricomycetes</taxon>
        <taxon>Agaricomycetidae</taxon>
        <taxon>Agaricales</taxon>
        <taxon>Marasmiineae</taxon>
        <taxon>Marasmiaceae</taxon>
        <taxon>Marasmius</taxon>
    </lineage>
</organism>
<proteinExistence type="predicted"/>
<evidence type="ECO:0008006" key="3">
    <source>
        <dbReference type="Google" id="ProtNLM"/>
    </source>
</evidence>
<evidence type="ECO:0000313" key="1">
    <source>
        <dbReference type="EMBL" id="KAL0057516.1"/>
    </source>
</evidence>
<evidence type="ECO:0000313" key="2">
    <source>
        <dbReference type="Proteomes" id="UP001437256"/>
    </source>
</evidence>
<dbReference type="Proteomes" id="UP001437256">
    <property type="component" value="Unassembled WGS sequence"/>
</dbReference>
<name>A0ABR2Z776_9AGAR</name>
<gene>
    <name evidence="1" type="ORF">AAF712_015837</name>
</gene>
<protein>
    <recommendedName>
        <fullName evidence="3">BZIP domain-containing protein</fullName>
    </recommendedName>
</protein>